<comment type="caution">
    <text evidence="2">The sequence shown here is derived from an EMBL/GenBank/DDBJ whole genome shotgun (WGS) entry which is preliminary data.</text>
</comment>
<evidence type="ECO:0000313" key="3">
    <source>
        <dbReference type="Proteomes" id="UP001476798"/>
    </source>
</evidence>
<keyword evidence="3" id="KW-1185">Reference proteome</keyword>
<dbReference type="InterPro" id="IPR001680">
    <property type="entry name" value="WD40_rpt"/>
</dbReference>
<sequence>MFEVTEGAQGSITSSYTFDPTHQDSVESLAIHGDVFYSSSKDYYIKKWDVASKKLLQGHDSPINGLATNGTQLFTASE</sequence>
<evidence type="ECO:0000313" key="2">
    <source>
        <dbReference type="EMBL" id="MEQ2177411.1"/>
    </source>
</evidence>
<organism evidence="2 3">
    <name type="scientific">Goodea atripinnis</name>
    <dbReference type="NCBI Taxonomy" id="208336"/>
    <lineage>
        <taxon>Eukaryota</taxon>
        <taxon>Metazoa</taxon>
        <taxon>Chordata</taxon>
        <taxon>Craniata</taxon>
        <taxon>Vertebrata</taxon>
        <taxon>Euteleostomi</taxon>
        <taxon>Actinopterygii</taxon>
        <taxon>Neopterygii</taxon>
        <taxon>Teleostei</taxon>
        <taxon>Neoteleostei</taxon>
        <taxon>Acanthomorphata</taxon>
        <taxon>Ovalentaria</taxon>
        <taxon>Atherinomorphae</taxon>
        <taxon>Cyprinodontiformes</taxon>
        <taxon>Goodeidae</taxon>
        <taxon>Goodea</taxon>
    </lineage>
</organism>
<evidence type="ECO:0000256" key="1">
    <source>
        <dbReference type="PROSITE-ProRule" id="PRU00221"/>
    </source>
</evidence>
<dbReference type="InterPro" id="IPR036322">
    <property type="entry name" value="WD40_repeat_dom_sf"/>
</dbReference>
<dbReference type="InterPro" id="IPR015943">
    <property type="entry name" value="WD40/YVTN_repeat-like_dom_sf"/>
</dbReference>
<gene>
    <name evidence="2" type="ORF">GOODEAATRI_003262</name>
</gene>
<reference evidence="2 3" key="1">
    <citation type="submission" date="2021-06" db="EMBL/GenBank/DDBJ databases">
        <authorList>
            <person name="Palmer J.M."/>
        </authorList>
    </citation>
    <scope>NUCLEOTIDE SEQUENCE [LARGE SCALE GENOMIC DNA]</scope>
    <source>
        <strain evidence="2 3">GA_2019</strain>
        <tissue evidence="2">Muscle</tissue>
    </source>
</reference>
<dbReference type="PROSITE" id="PS50082">
    <property type="entry name" value="WD_REPEATS_2"/>
    <property type="match status" value="1"/>
</dbReference>
<dbReference type="SUPFAM" id="SSF50978">
    <property type="entry name" value="WD40 repeat-like"/>
    <property type="match status" value="1"/>
</dbReference>
<proteinExistence type="predicted"/>
<keyword evidence="1" id="KW-0853">WD repeat</keyword>
<dbReference type="EMBL" id="JAHRIO010060094">
    <property type="protein sequence ID" value="MEQ2177411.1"/>
    <property type="molecule type" value="Genomic_DNA"/>
</dbReference>
<accession>A0ABV0P122</accession>
<name>A0ABV0P122_9TELE</name>
<protein>
    <submittedName>
        <fullName evidence="2">Uncharacterized protein</fullName>
    </submittedName>
</protein>
<feature type="repeat" description="WD" evidence="1">
    <location>
        <begin position="19"/>
        <end position="58"/>
    </location>
</feature>
<dbReference type="Pfam" id="PF00400">
    <property type="entry name" value="WD40"/>
    <property type="match status" value="1"/>
</dbReference>
<dbReference type="Gene3D" id="2.130.10.10">
    <property type="entry name" value="YVTN repeat-like/Quinoprotein amine dehydrogenase"/>
    <property type="match status" value="1"/>
</dbReference>
<dbReference type="Proteomes" id="UP001476798">
    <property type="component" value="Unassembled WGS sequence"/>
</dbReference>